<dbReference type="Pfam" id="PF00903">
    <property type="entry name" value="Glyoxalase"/>
    <property type="match status" value="1"/>
</dbReference>
<protein>
    <submittedName>
        <fullName evidence="2">VOC family protein</fullName>
    </submittedName>
</protein>
<dbReference type="CDD" id="cd07247">
    <property type="entry name" value="SgaA_N_like"/>
    <property type="match status" value="1"/>
</dbReference>
<dbReference type="SUPFAM" id="SSF54593">
    <property type="entry name" value="Glyoxalase/Bleomycin resistance protein/Dihydroxybiphenyl dioxygenase"/>
    <property type="match status" value="1"/>
</dbReference>
<dbReference type="InterPro" id="IPR029068">
    <property type="entry name" value="Glyas_Bleomycin-R_OHBP_Dase"/>
</dbReference>
<dbReference type="InterPro" id="IPR037523">
    <property type="entry name" value="VOC_core"/>
</dbReference>
<keyword evidence="3" id="KW-1185">Reference proteome</keyword>
<dbReference type="InterPro" id="IPR004360">
    <property type="entry name" value="Glyas_Fos-R_dOase_dom"/>
</dbReference>
<evidence type="ECO:0000313" key="3">
    <source>
        <dbReference type="Proteomes" id="UP001259492"/>
    </source>
</evidence>
<dbReference type="PANTHER" id="PTHR33993:SF2">
    <property type="entry name" value="VOC DOMAIN-CONTAINING PROTEIN"/>
    <property type="match status" value="1"/>
</dbReference>
<evidence type="ECO:0000259" key="1">
    <source>
        <dbReference type="PROSITE" id="PS51819"/>
    </source>
</evidence>
<organism evidence="2 3">
    <name type="scientific">Microcosmobacter mediterraneus</name>
    <dbReference type="NCBI Taxonomy" id="3075607"/>
    <lineage>
        <taxon>Bacteria</taxon>
        <taxon>Pseudomonadati</taxon>
        <taxon>Bacteroidota</taxon>
        <taxon>Flavobacteriia</taxon>
        <taxon>Flavobacteriales</taxon>
        <taxon>Flavobacteriaceae</taxon>
        <taxon>Microcosmobacter</taxon>
    </lineage>
</organism>
<dbReference type="Gene3D" id="3.10.180.10">
    <property type="entry name" value="2,3-Dihydroxybiphenyl 1,2-Dioxygenase, domain 1"/>
    <property type="match status" value="1"/>
</dbReference>
<reference evidence="2 3" key="1">
    <citation type="submission" date="2023-09" db="EMBL/GenBank/DDBJ databases">
        <authorList>
            <person name="Rey-Velasco X."/>
        </authorList>
    </citation>
    <scope>NUCLEOTIDE SEQUENCE [LARGE SCALE GENOMIC DNA]</scope>
    <source>
        <strain evidence="2 3">W332</strain>
    </source>
</reference>
<dbReference type="InterPro" id="IPR052164">
    <property type="entry name" value="Anthracycline_SecMetBiosynth"/>
</dbReference>
<feature type="domain" description="VOC" evidence="1">
    <location>
        <begin position="5"/>
        <end position="124"/>
    </location>
</feature>
<gene>
    <name evidence="2" type="ORF">RM697_11095</name>
</gene>
<dbReference type="PROSITE" id="PS51819">
    <property type="entry name" value="VOC"/>
    <property type="match status" value="1"/>
</dbReference>
<sequence>MEQNMVAWFEIPVTNMDRAKAFYESVFKIDIKVEDFGGTLMGWFPSAIGKPGAMGSLVKNEAYIPSDTHGALVYFGSNDVADELSRVETSGGYVLQDKTQISPEIGFMALFKDTEGNRIALYSEPI</sequence>
<evidence type="ECO:0000313" key="2">
    <source>
        <dbReference type="EMBL" id="MDT0559200.1"/>
    </source>
</evidence>
<dbReference type="PANTHER" id="PTHR33993">
    <property type="entry name" value="GLYOXALASE-RELATED"/>
    <property type="match status" value="1"/>
</dbReference>
<dbReference type="RefSeq" id="WP_311427965.1">
    <property type="nucleotide sequence ID" value="NZ_JAVRIA010000006.1"/>
</dbReference>
<dbReference type="EMBL" id="JAVRIA010000006">
    <property type="protein sequence ID" value="MDT0559200.1"/>
    <property type="molecule type" value="Genomic_DNA"/>
</dbReference>
<name>A0ABU2YN28_9FLAO</name>
<dbReference type="Proteomes" id="UP001259492">
    <property type="component" value="Unassembled WGS sequence"/>
</dbReference>
<comment type="caution">
    <text evidence="2">The sequence shown here is derived from an EMBL/GenBank/DDBJ whole genome shotgun (WGS) entry which is preliminary data.</text>
</comment>
<accession>A0ABU2YN28</accession>
<proteinExistence type="predicted"/>